<feature type="compositionally biased region" description="Basic and acidic residues" evidence="1">
    <location>
        <begin position="415"/>
        <end position="425"/>
    </location>
</feature>
<protein>
    <submittedName>
        <fullName evidence="2">Uncharacterized protein</fullName>
    </submittedName>
</protein>
<evidence type="ECO:0000313" key="2">
    <source>
        <dbReference type="EMBL" id="AEO67344.1"/>
    </source>
</evidence>
<dbReference type="Proteomes" id="UP000008181">
    <property type="component" value="Chromosome 2"/>
</dbReference>
<feature type="region of interest" description="Disordered" evidence="1">
    <location>
        <begin position="1"/>
        <end position="43"/>
    </location>
</feature>
<dbReference type="GeneID" id="11520595"/>
<feature type="region of interest" description="Disordered" evidence="1">
    <location>
        <begin position="573"/>
        <end position="612"/>
    </location>
</feature>
<dbReference type="EMBL" id="CP003010">
    <property type="protein sequence ID" value="AEO67344.1"/>
    <property type="molecule type" value="Genomic_DNA"/>
</dbReference>
<dbReference type="AlphaFoldDB" id="G2R0T3"/>
<dbReference type="HOGENOM" id="CLU_477442_0_0_1"/>
<evidence type="ECO:0000313" key="3">
    <source>
        <dbReference type="Proteomes" id="UP000008181"/>
    </source>
</evidence>
<dbReference type="KEGG" id="ttt:THITE_2129262"/>
<organism evidence="2 3">
    <name type="scientific">Thermothielavioides terrestris (strain ATCC 38088 / NRRL 8126)</name>
    <name type="common">Thielavia terrestris</name>
    <dbReference type="NCBI Taxonomy" id="578455"/>
    <lineage>
        <taxon>Eukaryota</taxon>
        <taxon>Fungi</taxon>
        <taxon>Dikarya</taxon>
        <taxon>Ascomycota</taxon>
        <taxon>Pezizomycotina</taxon>
        <taxon>Sordariomycetes</taxon>
        <taxon>Sordariomycetidae</taxon>
        <taxon>Sordariales</taxon>
        <taxon>Chaetomiaceae</taxon>
        <taxon>Thermothielavioides</taxon>
        <taxon>Thermothielavioides terrestris</taxon>
    </lineage>
</organism>
<feature type="region of interest" description="Disordered" evidence="1">
    <location>
        <begin position="410"/>
        <end position="452"/>
    </location>
</feature>
<feature type="region of interest" description="Disordered" evidence="1">
    <location>
        <begin position="56"/>
        <end position="184"/>
    </location>
</feature>
<reference evidence="2 3" key="1">
    <citation type="journal article" date="2011" name="Nat. Biotechnol.">
        <title>Comparative genomic analysis of the thermophilic biomass-degrading fungi Myceliophthora thermophila and Thielavia terrestris.</title>
        <authorList>
            <person name="Berka R.M."/>
            <person name="Grigoriev I.V."/>
            <person name="Otillar R."/>
            <person name="Salamov A."/>
            <person name="Grimwood J."/>
            <person name="Reid I."/>
            <person name="Ishmael N."/>
            <person name="John T."/>
            <person name="Darmond C."/>
            <person name="Moisan M.-C."/>
            <person name="Henrissat B."/>
            <person name="Coutinho P.M."/>
            <person name="Lombard V."/>
            <person name="Natvig D.O."/>
            <person name="Lindquist E."/>
            <person name="Schmutz J."/>
            <person name="Lucas S."/>
            <person name="Harris P."/>
            <person name="Powlowski J."/>
            <person name="Bellemare A."/>
            <person name="Taylor D."/>
            <person name="Butler G."/>
            <person name="de Vries R.P."/>
            <person name="Allijn I.E."/>
            <person name="van den Brink J."/>
            <person name="Ushinsky S."/>
            <person name="Storms R."/>
            <person name="Powell A.J."/>
            <person name="Paulsen I.T."/>
            <person name="Elbourne L.D.H."/>
            <person name="Baker S.E."/>
            <person name="Magnuson J."/>
            <person name="LaBoissiere S."/>
            <person name="Clutterbuck A.J."/>
            <person name="Martinez D."/>
            <person name="Wogulis M."/>
            <person name="de Leon A.L."/>
            <person name="Rey M.W."/>
            <person name="Tsang A."/>
        </authorList>
    </citation>
    <scope>NUCLEOTIDE SEQUENCE [LARGE SCALE GENOMIC DNA]</scope>
    <source>
        <strain evidence="3">ATCC 38088 / NRRL 8126</strain>
    </source>
</reference>
<feature type="compositionally biased region" description="Basic and acidic residues" evidence="1">
    <location>
        <begin position="434"/>
        <end position="448"/>
    </location>
</feature>
<feature type="compositionally biased region" description="Low complexity" evidence="1">
    <location>
        <begin position="168"/>
        <end position="184"/>
    </location>
</feature>
<dbReference type="OrthoDB" id="5334363at2759"/>
<evidence type="ECO:0000256" key="1">
    <source>
        <dbReference type="SAM" id="MobiDB-lite"/>
    </source>
</evidence>
<gene>
    <name evidence="2" type="ORF">THITE_2129262</name>
</gene>
<name>G2R0T3_THETT</name>
<dbReference type="eggNOG" id="ENOG502RMRV">
    <property type="taxonomic scope" value="Eukaryota"/>
</dbReference>
<feature type="compositionally biased region" description="Low complexity" evidence="1">
    <location>
        <begin position="62"/>
        <end position="84"/>
    </location>
</feature>
<sequence>MNRRRSQAPDSPSHTVPRINVDQKFTAPDPGQPPYPEGGENIDPRRLFADLFWGDPRRFLDSLPPISSRPRSSGSVSSSGSSGSFHTRPTAEALRALNAVSGAGDRGNGPKSSNLPRPGPPPPEVPRLPPSPPSSDTTPPQPQDPMRPPPPPLSPPPPPHDPSDDDYPMSSSSTSSDTPAAAPPGFLHCPGYAAHAIKPRAPFSVPSRREEFVDALAELETERKGVKIKGVGKLARPLLNKSHSPKLLAHFLDRAERQLLVPITAAPVPAPAPAPRVLAQLESELFDTAKYVGGSAARNLTVLTWSEDSPYGSITLFEVDVDVEARGGARAAAAERVARIRPVAAMEDVPRQILVRMRVDAGLKKDVLWHSPASGRFCWSALAAARRGGRPRYARVMLVERVLRMVEHAVPGGRDSGRRGDDGGRPGRARRGRRAQDGAAARRRERSALRAAGAPAVAGRRVRIAQRVAKDYVHVSDGVVATIPQFLALLHASRSVLETASSGSVDLSLTTDGESVRSVTLGSPLTGPRPRGRDVHVAVLVPDGAEWADERIFWADDGGALAELRQKKYRDVIGGTIPRNGPGRHPGNDPDARSVSPVGSRRSRSRTPETVW</sequence>
<dbReference type="RefSeq" id="XP_003653680.1">
    <property type="nucleotide sequence ID" value="XM_003653632.1"/>
</dbReference>
<feature type="compositionally biased region" description="Pro residues" evidence="1">
    <location>
        <begin position="117"/>
        <end position="160"/>
    </location>
</feature>
<accession>G2R0T3</accession>
<proteinExistence type="predicted"/>
<keyword evidence="3" id="KW-1185">Reference proteome</keyword>